<feature type="domain" description="Cytosol aminopeptidase" evidence="6">
    <location>
        <begin position="305"/>
        <end position="312"/>
    </location>
</feature>
<comment type="caution">
    <text evidence="7">The sequence shown here is derived from an EMBL/GenBank/DDBJ whole genome shotgun (WGS) entry which is preliminary data.</text>
</comment>
<keyword evidence="8" id="KW-1185">Reference proteome</keyword>
<dbReference type="GO" id="GO:0005737">
    <property type="term" value="C:cytoplasm"/>
    <property type="evidence" value="ECO:0007669"/>
    <property type="project" value="InterPro"/>
</dbReference>
<dbReference type="Pfam" id="PF00883">
    <property type="entry name" value="Peptidase_M17"/>
    <property type="match status" value="1"/>
</dbReference>
<evidence type="ECO:0000259" key="6">
    <source>
        <dbReference type="PROSITE" id="PS00631"/>
    </source>
</evidence>
<dbReference type="InterPro" id="IPR048816">
    <property type="entry name" value="Peptidase_M17_N_1"/>
</dbReference>
<reference evidence="7" key="2">
    <citation type="submission" date="2020-09" db="EMBL/GenBank/DDBJ databases">
        <authorList>
            <person name="Sun Q."/>
            <person name="Zhou Y."/>
        </authorList>
    </citation>
    <scope>NUCLEOTIDE SEQUENCE</scope>
    <source>
        <strain evidence="7">CGMCC 1.15758</strain>
    </source>
</reference>
<proteinExistence type="inferred from homology"/>
<reference evidence="7" key="1">
    <citation type="journal article" date="2014" name="Int. J. Syst. Evol. Microbiol.">
        <title>Complete genome sequence of Corynebacterium casei LMG S-19264T (=DSM 44701T), isolated from a smear-ripened cheese.</title>
        <authorList>
            <consortium name="US DOE Joint Genome Institute (JGI-PGF)"/>
            <person name="Walter F."/>
            <person name="Albersmeier A."/>
            <person name="Kalinowski J."/>
            <person name="Ruckert C."/>
        </authorList>
    </citation>
    <scope>NUCLEOTIDE SEQUENCE</scope>
    <source>
        <strain evidence="7">CGMCC 1.15758</strain>
    </source>
</reference>
<keyword evidence="2 7" id="KW-0031">Aminopeptidase</keyword>
<dbReference type="OrthoDB" id="9809354at2"/>
<gene>
    <name evidence="7" type="ORF">GCM10010995_24940</name>
</gene>
<dbReference type="PANTHER" id="PTHR11963">
    <property type="entry name" value="LEUCINE AMINOPEPTIDASE-RELATED"/>
    <property type="match status" value="1"/>
</dbReference>
<dbReference type="RefSeq" id="WP_117003791.1">
    <property type="nucleotide sequence ID" value="NZ_BMJS01000042.1"/>
</dbReference>
<dbReference type="GO" id="GO:0030145">
    <property type="term" value="F:manganese ion binding"/>
    <property type="evidence" value="ECO:0007669"/>
    <property type="project" value="InterPro"/>
</dbReference>
<evidence type="ECO:0000256" key="4">
    <source>
        <dbReference type="ARBA" id="ARBA00022801"/>
    </source>
</evidence>
<keyword evidence="5" id="KW-0464">Manganese</keyword>
<keyword evidence="3" id="KW-0645">Protease</keyword>
<evidence type="ECO:0000256" key="5">
    <source>
        <dbReference type="ARBA" id="ARBA00023211"/>
    </source>
</evidence>
<dbReference type="AlphaFoldDB" id="A0A8J2Z6J3"/>
<dbReference type="SUPFAM" id="SSF53187">
    <property type="entry name" value="Zn-dependent exopeptidases"/>
    <property type="match status" value="1"/>
</dbReference>
<evidence type="ECO:0000256" key="1">
    <source>
        <dbReference type="ARBA" id="ARBA00009528"/>
    </source>
</evidence>
<organism evidence="7 8">
    <name type="scientific">Cysteiniphilum litorale</name>
    <dbReference type="NCBI Taxonomy" id="2056700"/>
    <lineage>
        <taxon>Bacteria</taxon>
        <taxon>Pseudomonadati</taxon>
        <taxon>Pseudomonadota</taxon>
        <taxon>Gammaproteobacteria</taxon>
        <taxon>Thiotrichales</taxon>
        <taxon>Fastidiosibacteraceae</taxon>
        <taxon>Cysteiniphilum</taxon>
    </lineage>
</organism>
<dbReference type="Gene3D" id="3.40.220.10">
    <property type="entry name" value="Leucine Aminopeptidase, subunit E, domain 1"/>
    <property type="match status" value="1"/>
</dbReference>
<dbReference type="PROSITE" id="PS00631">
    <property type="entry name" value="CYTOSOL_AP"/>
    <property type="match status" value="1"/>
</dbReference>
<dbReference type="Gene3D" id="3.40.630.10">
    <property type="entry name" value="Zn peptidases"/>
    <property type="match status" value="1"/>
</dbReference>
<evidence type="ECO:0000313" key="8">
    <source>
        <dbReference type="Proteomes" id="UP000636949"/>
    </source>
</evidence>
<comment type="similarity">
    <text evidence="1">Belongs to the peptidase M17 family.</text>
</comment>
<dbReference type="PRINTS" id="PR00481">
    <property type="entry name" value="LAMNOPPTDASE"/>
</dbReference>
<sequence>MAFSCFYKTIKKEAVELIVVPVGQYQDWLVQQEQSKQNTLKAQNFKAISGKSALFFNGDGELSAALVVVDIKDMWSMASLCQSLPHGDYQITDPFDVVDSELLYLAFGLGCYQFLTYKSDKKTNSIKLYLPKKFAEVEKTLRAIYLVRDMINTPAEDMGPEEIARQTQKLAQTFSATFSEIVGDDLLAKGYRGIHAVGRASARAPRRIRLDWGNEAHPHIVLVGKGVVFDTGGLDIKPASGMLLMHKDMGGSAQVLGLARLIMDTQLPVRLTVLISAVENAISGNAYRPSDVIKMYNGTMVEVTNTDAEGRIVLADILTEATREKPNLVMDFATLTGAARIAVGTEMSAFFANDEDWAHKLSLAAEKVQDPVWRMPLYASYRKLLDSQVADIKNCASVPYAGSISAALFLQSFIEHDTPWLHFDLMAWNISNMPGRMIGGEAMGIRAAYEMLKTHLGV</sequence>
<keyword evidence="4" id="KW-0378">Hydrolase</keyword>
<evidence type="ECO:0000256" key="3">
    <source>
        <dbReference type="ARBA" id="ARBA00022670"/>
    </source>
</evidence>
<dbReference type="CDD" id="cd00433">
    <property type="entry name" value="Peptidase_M17"/>
    <property type="match status" value="1"/>
</dbReference>
<dbReference type="GO" id="GO:0070006">
    <property type="term" value="F:metalloaminopeptidase activity"/>
    <property type="evidence" value="ECO:0007669"/>
    <property type="project" value="InterPro"/>
</dbReference>
<evidence type="ECO:0000256" key="2">
    <source>
        <dbReference type="ARBA" id="ARBA00022438"/>
    </source>
</evidence>
<dbReference type="InterPro" id="IPR000819">
    <property type="entry name" value="Peptidase_M17_C"/>
</dbReference>
<name>A0A8J2Z6J3_9GAMM</name>
<dbReference type="PANTHER" id="PTHR11963:SF20">
    <property type="entry name" value="PEPTIDASE B"/>
    <property type="match status" value="1"/>
</dbReference>
<dbReference type="InterPro" id="IPR011356">
    <property type="entry name" value="Leucine_aapep/pepB"/>
</dbReference>
<accession>A0A8J2Z6J3</accession>
<protein>
    <submittedName>
        <fullName evidence="7">Leucyl aminopeptidase</fullName>
    </submittedName>
</protein>
<dbReference type="Pfam" id="PF21337">
    <property type="entry name" value="Peptidase_M17_N_1"/>
    <property type="match status" value="1"/>
</dbReference>
<dbReference type="Proteomes" id="UP000636949">
    <property type="component" value="Unassembled WGS sequence"/>
</dbReference>
<dbReference type="InterPro" id="IPR043472">
    <property type="entry name" value="Macro_dom-like"/>
</dbReference>
<evidence type="ECO:0000313" key="7">
    <source>
        <dbReference type="EMBL" id="GGG06425.1"/>
    </source>
</evidence>
<dbReference type="GO" id="GO:0006508">
    <property type="term" value="P:proteolysis"/>
    <property type="evidence" value="ECO:0007669"/>
    <property type="project" value="UniProtKB-KW"/>
</dbReference>
<dbReference type="EMBL" id="BMJS01000042">
    <property type="protein sequence ID" value="GGG06425.1"/>
    <property type="molecule type" value="Genomic_DNA"/>
</dbReference>